<proteinExistence type="predicted"/>
<dbReference type="KEGG" id="shg:Sph21_4770"/>
<dbReference type="PATRIC" id="fig|743722.3.peg.5064"/>
<dbReference type="STRING" id="743722.Sph21_4770"/>
<dbReference type="HOGENOM" id="CLU_2939427_0_0_10"/>
<dbReference type="AlphaFoldDB" id="F4C2W4"/>
<gene>
    <name evidence="1" type="ordered locus">Sph21_4770</name>
</gene>
<protein>
    <submittedName>
        <fullName evidence="1">Uncharacterized protein</fullName>
    </submittedName>
</protein>
<reference evidence="1" key="1">
    <citation type="submission" date="2011-03" db="EMBL/GenBank/DDBJ databases">
        <title>Complete sequence of Sphingobacterium sp. 21.</title>
        <authorList>
            <consortium name="US DOE Joint Genome Institute"/>
            <person name="Lucas S."/>
            <person name="Copeland A."/>
            <person name="Lapidus A."/>
            <person name="Cheng J.-F."/>
            <person name="Goodwin L."/>
            <person name="Pitluck S."/>
            <person name="Davenport K."/>
            <person name="Detter J.C."/>
            <person name="Han C."/>
            <person name="Tapia R."/>
            <person name="Land M."/>
            <person name="Hauser L."/>
            <person name="Kyrpides N."/>
            <person name="Ivanova N."/>
            <person name="Ovchinnikova G."/>
            <person name="Pagani I."/>
            <person name="Siebers A.K."/>
            <person name="Allgaier M."/>
            <person name="Thelen M.P."/>
            <person name="Hugenholtz P."/>
            <person name="Woyke T."/>
        </authorList>
    </citation>
    <scope>NUCLEOTIDE SEQUENCE</scope>
    <source>
        <strain evidence="1">21</strain>
    </source>
</reference>
<organism evidence="1">
    <name type="scientific">Sphingobacterium sp. (strain 21)</name>
    <dbReference type="NCBI Taxonomy" id="743722"/>
    <lineage>
        <taxon>Bacteria</taxon>
        <taxon>Pseudomonadati</taxon>
        <taxon>Bacteroidota</taxon>
        <taxon>Sphingobacteriia</taxon>
        <taxon>Sphingobacteriales</taxon>
        <taxon>Sphingobacteriaceae</taxon>
        <taxon>Sphingobacterium</taxon>
    </lineage>
</organism>
<dbReference type="EMBL" id="CP002584">
    <property type="protein sequence ID" value="ADZ81277.1"/>
    <property type="molecule type" value="Genomic_DNA"/>
</dbReference>
<name>F4C2W4_SPHS2</name>
<sequence>MSHIAIQEERNGEVVTWMGKNNSITVSSAKHFGKPLVNKVADGFFCYDPRRSIRASNTNQ</sequence>
<accession>F4C2W4</accession>
<evidence type="ECO:0000313" key="1">
    <source>
        <dbReference type="EMBL" id="ADZ81277.1"/>
    </source>
</evidence>